<evidence type="ECO:0000256" key="2">
    <source>
        <dbReference type="ARBA" id="ARBA00023015"/>
    </source>
</evidence>
<dbReference type="Gene3D" id="3.40.50.2300">
    <property type="match status" value="1"/>
</dbReference>
<organism evidence="8 9">
    <name type="scientific">Sphingobium nicotianae</name>
    <dbReference type="NCBI Taxonomy" id="2782607"/>
    <lineage>
        <taxon>Bacteria</taxon>
        <taxon>Pseudomonadati</taxon>
        <taxon>Pseudomonadota</taxon>
        <taxon>Alphaproteobacteria</taxon>
        <taxon>Sphingomonadales</taxon>
        <taxon>Sphingomonadaceae</taxon>
        <taxon>Sphingobium</taxon>
    </lineage>
</organism>
<name>A0A9X1DAC4_9SPHN</name>
<dbReference type="PRINTS" id="PR00038">
    <property type="entry name" value="HTHLUXR"/>
</dbReference>
<dbReference type="SUPFAM" id="SSF52172">
    <property type="entry name" value="CheY-like"/>
    <property type="match status" value="1"/>
</dbReference>
<keyword evidence="2" id="KW-0805">Transcription regulation</keyword>
<dbReference type="Pfam" id="PF00072">
    <property type="entry name" value="Response_reg"/>
    <property type="match status" value="1"/>
</dbReference>
<evidence type="ECO:0000259" key="6">
    <source>
        <dbReference type="PROSITE" id="PS50043"/>
    </source>
</evidence>
<dbReference type="PANTHER" id="PTHR43214:SF41">
    <property type="entry name" value="NITRATE_NITRITE RESPONSE REGULATOR PROTEIN NARP"/>
    <property type="match status" value="1"/>
</dbReference>
<accession>A0A9X1DAC4</accession>
<feature type="modified residue" description="4-aspartylphosphate" evidence="5">
    <location>
        <position position="81"/>
    </location>
</feature>
<evidence type="ECO:0000256" key="5">
    <source>
        <dbReference type="PROSITE-ProRule" id="PRU00169"/>
    </source>
</evidence>
<dbReference type="SMART" id="SM00448">
    <property type="entry name" value="REC"/>
    <property type="match status" value="1"/>
</dbReference>
<dbReference type="SMART" id="SM00421">
    <property type="entry name" value="HTH_LUXR"/>
    <property type="match status" value="1"/>
</dbReference>
<dbReference type="GO" id="GO:0006355">
    <property type="term" value="P:regulation of DNA-templated transcription"/>
    <property type="evidence" value="ECO:0007669"/>
    <property type="project" value="InterPro"/>
</dbReference>
<evidence type="ECO:0000259" key="7">
    <source>
        <dbReference type="PROSITE" id="PS50110"/>
    </source>
</evidence>
<comment type="caution">
    <text evidence="8">The sequence shown here is derived from an EMBL/GenBank/DDBJ whole genome shotgun (WGS) entry which is preliminary data.</text>
</comment>
<dbReference type="EMBL" id="JAHGAW010000003">
    <property type="protein sequence ID" value="MBT2186322.1"/>
    <property type="molecule type" value="Genomic_DNA"/>
</dbReference>
<keyword evidence="3" id="KW-0238">DNA-binding</keyword>
<dbReference type="PROSITE" id="PS50043">
    <property type="entry name" value="HTH_LUXR_2"/>
    <property type="match status" value="1"/>
</dbReference>
<dbReference type="CDD" id="cd17535">
    <property type="entry name" value="REC_NarL-like"/>
    <property type="match status" value="1"/>
</dbReference>
<dbReference type="CDD" id="cd06170">
    <property type="entry name" value="LuxR_C_like"/>
    <property type="match status" value="1"/>
</dbReference>
<dbReference type="PANTHER" id="PTHR43214">
    <property type="entry name" value="TWO-COMPONENT RESPONSE REGULATOR"/>
    <property type="match status" value="1"/>
</dbReference>
<proteinExistence type="predicted"/>
<dbReference type="InterPro" id="IPR001789">
    <property type="entry name" value="Sig_transdc_resp-reg_receiver"/>
</dbReference>
<reference evidence="8" key="1">
    <citation type="submission" date="2021-05" db="EMBL/GenBank/DDBJ databases">
        <title>Genome of Sphingobium sp. strain.</title>
        <authorList>
            <person name="Fan R."/>
        </authorList>
    </citation>
    <scope>NUCLEOTIDE SEQUENCE</scope>
    <source>
        <strain evidence="8">H33</strain>
    </source>
</reference>
<gene>
    <name evidence="8" type="ORF">KK488_05115</name>
</gene>
<dbReference type="InterPro" id="IPR000792">
    <property type="entry name" value="Tscrpt_reg_LuxR_C"/>
</dbReference>
<dbReference type="GO" id="GO:0000160">
    <property type="term" value="P:phosphorelay signal transduction system"/>
    <property type="evidence" value="ECO:0007669"/>
    <property type="project" value="InterPro"/>
</dbReference>
<keyword evidence="1 5" id="KW-0597">Phosphoprotein</keyword>
<evidence type="ECO:0000313" key="9">
    <source>
        <dbReference type="Proteomes" id="UP001138757"/>
    </source>
</evidence>
<feature type="domain" description="Response regulatory" evidence="7">
    <location>
        <begin position="31"/>
        <end position="147"/>
    </location>
</feature>
<evidence type="ECO:0000256" key="1">
    <source>
        <dbReference type="ARBA" id="ARBA00022553"/>
    </source>
</evidence>
<dbReference type="GO" id="GO:0003677">
    <property type="term" value="F:DNA binding"/>
    <property type="evidence" value="ECO:0007669"/>
    <property type="project" value="UniProtKB-KW"/>
</dbReference>
<dbReference type="AlphaFoldDB" id="A0A9X1DAC4"/>
<keyword evidence="4" id="KW-0804">Transcription</keyword>
<dbReference type="InterPro" id="IPR039420">
    <property type="entry name" value="WalR-like"/>
</dbReference>
<evidence type="ECO:0000256" key="3">
    <source>
        <dbReference type="ARBA" id="ARBA00023125"/>
    </source>
</evidence>
<dbReference type="InterPro" id="IPR016032">
    <property type="entry name" value="Sig_transdc_resp-reg_C-effctor"/>
</dbReference>
<evidence type="ECO:0000313" key="8">
    <source>
        <dbReference type="EMBL" id="MBT2186322.1"/>
    </source>
</evidence>
<evidence type="ECO:0000256" key="4">
    <source>
        <dbReference type="ARBA" id="ARBA00023163"/>
    </source>
</evidence>
<dbReference type="SUPFAM" id="SSF46894">
    <property type="entry name" value="C-terminal effector domain of the bipartite response regulators"/>
    <property type="match status" value="1"/>
</dbReference>
<dbReference type="InterPro" id="IPR058245">
    <property type="entry name" value="NreC/VraR/RcsB-like_REC"/>
</dbReference>
<sequence length="243" mass="25742">MGLTLEMAVTRPNVGCATRCGRKGDGEVQAKVVIVEDDPRIAAHVAHGVTAHRGLSLLGTAGSLAEARALLDHDADLFILDLGLPDGNGIDLIAEIRARRGPEPKILVLSVLGDQTTVLAAVLAGADGYLLKDLDRLDIGQQAAAALSGGAPLSPSIAAYVLRYLRGQQEQPKPDDEDPDLSPREYELLQLLARGQSNRQAAEALSLSPHTVGDHVKSIYRKLGVSSRGEAMVRAFRSGLLRP</sequence>
<dbReference type="PROSITE" id="PS50110">
    <property type="entry name" value="RESPONSE_REGULATORY"/>
    <property type="match status" value="1"/>
</dbReference>
<feature type="domain" description="HTH luxR-type" evidence="6">
    <location>
        <begin position="174"/>
        <end position="239"/>
    </location>
</feature>
<dbReference type="Proteomes" id="UP001138757">
    <property type="component" value="Unassembled WGS sequence"/>
</dbReference>
<dbReference type="RefSeq" id="WP_214622075.1">
    <property type="nucleotide sequence ID" value="NZ_JAHGAW010000003.1"/>
</dbReference>
<keyword evidence="9" id="KW-1185">Reference proteome</keyword>
<protein>
    <submittedName>
        <fullName evidence="8">Response regulator transcription factor</fullName>
    </submittedName>
</protein>
<dbReference type="InterPro" id="IPR011006">
    <property type="entry name" value="CheY-like_superfamily"/>
</dbReference>
<dbReference type="Pfam" id="PF00196">
    <property type="entry name" value="GerE"/>
    <property type="match status" value="1"/>
</dbReference>